<organism evidence="3 4">
    <name type="scientific">Marseilla massiliensis</name>
    <dbReference type="NCBI Taxonomy" id="1841864"/>
    <lineage>
        <taxon>Bacteria</taxon>
        <taxon>Pseudomonadati</taxon>
        <taxon>Bacteroidota</taxon>
        <taxon>Bacteroidia</taxon>
        <taxon>Bacteroidales</taxon>
        <taxon>Prevotellaceae</taxon>
        <taxon>Marseilla</taxon>
    </lineage>
</organism>
<protein>
    <recommendedName>
        <fullName evidence="5">Tetratricopeptide repeat protein</fullName>
    </recommendedName>
</protein>
<dbReference type="InterPro" id="IPR011990">
    <property type="entry name" value="TPR-like_helical_dom_sf"/>
</dbReference>
<keyword evidence="4" id="KW-1185">Reference proteome</keyword>
<reference evidence="3" key="2">
    <citation type="journal article" date="2021" name="Sci. Rep.">
        <title>The distribution of antibiotic resistance genes in chicken gut microbiota commensals.</title>
        <authorList>
            <person name="Juricova H."/>
            <person name="Matiasovicova J."/>
            <person name="Kubasova T."/>
            <person name="Cejkova D."/>
            <person name="Rychlik I."/>
        </authorList>
    </citation>
    <scope>NUCLEOTIDE SEQUENCE</scope>
    <source>
        <strain evidence="3">An824</strain>
    </source>
</reference>
<reference evidence="3" key="1">
    <citation type="submission" date="2020-08" db="EMBL/GenBank/DDBJ databases">
        <authorList>
            <person name="Cejkova D."/>
            <person name="Kubasova T."/>
            <person name="Jahodarova E."/>
            <person name="Rychlik I."/>
        </authorList>
    </citation>
    <scope>NUCLEOTIDE SEQUENCE</scope>
    <source>
        <strain evidence="3">An824</strain>
    </source>
</reference>
<keyword evidence="2" id="KW-0812">Transmembrane</keyword>
<feature type="coiled-coil region" evidence="1">
    <location>
        <begin position="401"/>
        <end position="456"/>
    </location>
</feature>
<accession>A0A939B8U3</accession>
<name>A0A939B8U3_9BACT</name>
<dbReference type="AlphaFoldDB" id="A0A939B8U3"/>
<keyword evidence="1" id="KW-0175">Coiled coil</keyword>
<proteinExistence type="predicted"/>
<dbReference type="Gene3D" id="1.25.40.10">
    <property type="entry name" value="Tetratricopeptide repeat domain"/>
    <property type="match status" value="1"/>
</dbReference>
<feature type="transmembrane region" description="Helical" evidence="2">
    <location>
        <begin position="378"/>
        <end position="397"/>
    </location>
</feature>
<evidence type="ECO:0000313" key="3">
    <source>
        <dbReference type="EMBL" id="MBM6674862.1"/>
    </source>
</evidence>
<evidence type="ECO:0000256" key="1">
    <source>
        <dbReference type="SAM" id="Coils"/>
    </source>
</evidence>
<keyword evidence="2" id="KW-1133">Transmembrane helix</keyword>
<gene>
    <name evidence="3" type="ORF">H6A34_13415</name>
</gene>
<evidence type="ECO:0008006" key="5">
    <source>
        <dbReference type="Google" id="ProtNLM"/>
    </source>
</evidence>
<dbReference type="EMBL" id="JACJJG010000144">
    <property type="protein sequence ID" value="MBM6674862.1"/>
    <property type="molecule type" value="Genomic_DNA"/>
</dbReference>
<evidence type="ECO:0000313" key="4">
    <source>
        <dbReference type="Proteomes" id="UP000706891"/>
    </source>
</evidence>
<dbReference type="RefSeq" id="WP_205105933.1">
    <property type="nucleotide sequence ID" value="NZ_JACJJG010000144.1"/>
</dbReference>
<comment type="caution">
    <text evidence="3">The sequence shown here is derived from an EMBL/GenBank/DDBJ whole genome shotgun (WGS) entry which is preliminary data.</text>
</comment>
<dbReference type="PROSITE" id="PS51257">
    <property type="entry name" value="PROKAR_LIPOPROTEIN"/>
    <property type="match status" value="1"/>
</dbReference>
<sequence length="579" mass="65826">MKRLLPLIITLALLMLSCDRYAKYEPMFYPIDSVSSTHPDSALRLLEALKPKIEDAPERIKAYYGLMETKYMLNSDARFTSDSTIRAVADFYERHGDDNHRMFSKLLLGCVNYTMGDNTEAMLNLEAAAASADTTSDDCLYVVLGQVYAHLSQVYLDEYMPRNVIRASHLCYRYSMRAGDTLTALSGLDHISNAYIFMGQPDSALAVTLRSLRLFRESGYVEAAAISQAKLIEIYLDRNDTANAARCMTVFDRDSRVIGVDDNVEPHYQGIYYVKAIYSVSTNRLDSAAYWLGKIRQIDNPSLNIREAAAYVAWQIYDKMGAKDSALKYATVSSELSDSLTTEIMRNTCSVVQAQYERANLRSQVADKALEAERMKTTALAVALVLLAVLSASVYIIRKRRAEMRRREQRHRQDIDALTRAQTDLQQLLTLTEEERDELAKDKREAIERLQSMETLQRNVDAATVEERLANADIARRFRQIAENPLAHPTPEEWQELRSMINSEVPGFYSTLNNGHVLRPDEYDLCILLRLHFKPLEISNLTGISQKNVSAIRRRLLQKVLGRDGKPSEFDDFIIGIVR</sequence>
<evidence type="ECO:0000256" key="2">
    <source>
        <dbReference type="SAM" id="Phobius"/>
    </source>
</evidence>
<dbReference type="Proteomes" id="UP000706891">
    <property type="component" value="Unassembled WGS sequence"/>
</dbReference>
<keyword evidence="2" id="KW-0472">Membrane</keyword>
<dbReference type="SUPFAM" id="SSF48452">
    <property type="entry name" value="TPR-like"/>
    <property type="match status" value="1"/>
</dbReference>